<dbReference type="SUPFAM" id="SSF51905">
    <property type="entry name" value="FAD/NAD(P)-binding domain"/>
    <property type="match status" value="1"/>
</dbReference>
<evidence type="ECO:0000256" key="2">
    <source>
        <dbReference type="ARBA" id="ARBA00006046"/>
    </source>
</evidence>
<proteinExistence type="inferred from homology"/>
<dbReference type="AlphaFoldDB" id="A0A840GCS1"/>
<keyword evidence="3 5" id="KW-0125">Carotenoid biosynthesis</keyword>
<dbReference type="GO" id="GO:0016491">
    <property type="term" value="F:oxidoreductase activity"/>
    <property type="evidence" value="ECO:0007669"/>
    <property type="project" value="UniProtKB-KW"/>
</dbReference>
<dbReference type="EC" id="1.3.99.27" evidence="7"/>
<comment type="pathway">
    <text evidence="1 5">Carotenoid biosynthesis.</text>
</comment>
<comment type="caution">
    <text evidence="7">The sequence shown here is derived from an EMBL/GenBank/DDBJ whole genome shotgun (WGS) entry which is preliminary data.</text>
</comment>
<dbReference type="NCBIfam" id="NF045637">
    <property type="entry name" value="carotdesatCrtDProt"/>
    <property type="match status" value="1"/>
</dbReference>
<evidence type="ECO:0000256" key="3">
    <source>
        <dbReference type="ARBA" id="ARBA00022746"/>
    </source>
</evidence>
<name>A0A840GCS1_RHOTE</name>
<gene>
    <name evidence="7" type="ORF">GGD90_003059</name>
</gene>
<comment type="similarity">
    <text evidence="2 5">Belongs to the carotenoid/retinoid oxidoreductase family.</text>
</comment>
<dbReference type="PANTHER" id="PTHR43734:SF7">
    <property type="entry name" value="4,4'-DIAPONEUROSPORENE OXYGENASE"/>
    <property type="match status" value="1"/>
</dbReference>
<evidence type="ECO:0000313" key="7">
    <source>
        <dbReference type="EMBL" id="MBB4248660.1"/>
    </source>
</evidence>
<evidence type="ECO:0000259" key="6">
    <source>
        <dbReference type="Pfam" id="PF01593"/>
    </source>
</evidence>
<dbReference type="InterPro" id="IPR014105">
    <property type="entry name" value="Carotenoid/retinoid_OxRdtase"/>
</dbReference>
<dbReference type="Gene3D" id="3.50.50.60">
    <property type="entry name" value="FAD/NAD(P)-binding domain"/>
    <property type="match status" value="2"/>
</dbReference>
<sequence length="512" mass="54796">MRTNRVLVIGAGVGGLSTAIGLAAHGCEVIVLERATAPGGKLRQVLIGGQGIDAGPTVLTMRWVLEELFAEGGARLDDWLTLRPVETLARHAWSDGQRLDLFADTRRSAEAIGEFAGGAEAQRFRAFCARAEAIYRTLENSFLRAPRPTPWSLAQAAGWRGLPDLWRIAPFVSMWRSLGRYFHDPRLRQLFGRYATYCGSSPFRSPAVLMLVAHVEQQGVWIVDGGMVRIAETLAALAARLGASIRCDAGVAEIIVRDGRACGVQLDNGERIEADAVVSNVDVAAIGEGLFGEASRAAVRRLPSSARSLSALTWNMLAECRDFPLVRHNVFFSDDYASEFSDIFQQRRLPVTPTVYVCAQDRGDADEVTPSGSERLFCLVNAPATGDGGPFTPLEIDRCQTQSFALLQRCGMTLTPTQAPVLTTPAEFNALFPATGGALYGPASHGWRASFLRPGSRSRLPGLYLSGGSTHPGPGAPMAALSGRLAAASVLADLSSTRRSVPVATAGGMSTR</sequence>
<dbReference type="OrthoDB" id="9774675at2"/>
<keyword evidence="4 5" id="KW-0560">Oxidoreductase</keyword>
<evidence type="ECO:0000256" key="1">
    <source>
        <dbReference type="ARBA" id="ARBA00004829"/>
    </source>
</evidence>
<dbReference type="Proteomes" id="UP000587070">
    <property type="component" value="Unassembled WGS sequence"/>
</dbReference>
<protein>
    <submittedName>
        <fullName evidence="7">1-hydroxycarotenoid 3,4-desaturase</fullName>
        <ecNumber evidence="7">1.3.99.27</ecNumber>
    </submittedName>
</protein>
<dbReference type="InterPro" id="IPR002937">
    <property type="entry name" value="Amino_oxidase"/>
</dbReference>
<dbReference type="InterPro" id="IPR054841">
    <property type="entry name" value="carotdesatCrtD"/>
</dbReference>
<dbReference type="GO" id="GO:0016117">
    <property type="term" value="P:carotenoid biosynthetic process"/>
    <property type="evidence" value="ECO:0007669"/>
    <property type="project" value="UniProtKB-KW"/>
</dbReference>
<keyword evidence="8" id="KW-1185">Reference proteome</keyword>
<feature type="domain" description="Amine oxidase" evidence="6">
    <location>
        <begin position="14"/>
        <end position="491"/>
    </location>
</feature>
<evidence type="ECO:0000256" key="5">
    <source>
        <dbReference type="RuleBase" id="RU362075"/>
    </source>
</evidence>
<dbReference type="EMBL" id="JACIGE010000012">
    <property type="protein sequence ID" value="MBB4248660.1"/>
    <property type="molecule type" value="Genomic_DNA"/>
</dbReference>
<reference evidence="7 8" key="1">
    <citation type="submission" date="2020-08" db="EMBL/GenBank/DDBJ databases">
        <title>Genome sequencing of Purple Non-Sulfur Bacteria from various extreme environments.</title>
        <authorList>
            <person name="Mayer M."/>
        </authorList>
    </citation>
    <scope>NUCLEOTIDE SEQUENCE [LARGE SCALE GENOMIC DNA]</scope>
    <source>
        <strain evidence="7 8">2761</strain>
    </source>
</reference>
<dbReference type="RefSeq" id="WP_153114722.1">
    <property type="nucleotide sequence ID" value="NZ_JACIGE010000012.1"/>
</dbReference>
<accession>A0A840GCS1</accession>
<dbReference type="PANTHER" id="PTHR43734">
    <property type="entry name" value="PHYTOENE DESATURASE"/>
    <property type="match status" value="1"/>
</dbReference>
<dbReference type="Pfam" id="PF01593">
    <property type="entry name" value="Amino_oxidase"/>
    <property type="match status" value="1"/>
</dbReference>
<evidence type="ECO:0000313" key="8">
    <source>
        <dbReference type="Proteomes" id="UP000587070"/>
    </source>
</evidence>
<organism evidence="7 8">
    <name type="scientific">Rhodocyclus tenuis</name>
    <name type="common">Rhodospirillum tenue</name>
    <dbReference type="NCBI Taxonomy" id="1066"/>
    <lineage>
        <taxon>Bacteria</taxon>
        <taxon>Pseudomonadati</taxon>
        <taxon>Pseudomonadota</taxon>
        <taxon>Betaproteobacteria</taxon>
        <taxon>Rhodocyclales</taxon>
        <taxon>Rhodocyclaceae</taxon>
        <taxon>Rhodocyclus</taxon>
    </lineage>
</organism>
<evidence type="ECO:0000256" key="4">
    <source>
        <dbReference type="ARBA" id="ARBA00023002"/>
    </source>
</evidence>
<dbReference type="NCBIfam" id="TIGR02734">
    <property type="entry name" value="crtI_fam"/>
    <property type="match status" value="1"/>
</dbReference>
<dbReference type="InterPro" id="IPR036188">
    <property type="entry name" value="FAD/NAD-bd_sf"/>
</dbReference>